<dbReference type="Proteomes" id="UP000198415">
    <property type="component" value="Unassembled WGS sequence"/>
</dbReference>
<keyword evidence="3" id="KW-1185">Reference proteome</keyword>
<dbReference type="AlphaFoldDB" id="A0A239BB12"/>
<dbReference type="RefSeq" id="WP_179277241.1">
    <property type="nucleotide sequence ID" value="NZ_BOMU01000059.1"/>
</dbReference>
<dbReference type="InterPro" id="IPR018891">
    <property type="entry name" value="AIPR_C"/>
</dbReference>
<name>A0A239BB12_9ACTN</name>
<gene>
    <name evidence="2" type="ORF">SAMN06264365_10936</name>
</gene>
<evidence type="ECO:0000313" key="2">
    <source>
        <dbReference type="EMBL" id="SNS04193.1"/>
    </source>
</evidence>
<organism evidence="2 3">
    <name type="scientific">Actinoplanes regularis</name>
    <dbReference type="NCBI Taxonomy" id="52697"/>
    <lineage>
        <taxon>Bacteria</taxon>
        <taxon>Bacillati</taxon>
        <taxon>Actinomycetota</taxon>
        <taxon>Actinomycetes</taxon>
        <taxon>Micromonosporales</taxon>
        <taxon>Micromonosporaceae</taxon>
        <taxon>Actinoplanes</taxon>
    </lineage>
</organism>
<dbReference type="EMBL" id="FZNR01000009">
    <property type="protein sequence ID" value="SNS04193.1"/>
    <property type="molecule type" value="Genomic_DNA"/>
</dbReference>
<proteinExistence type="predicted"/>
<evidence type="ECO:0000259" key="1">
    <source>
        <dbReference type="Pfam" id="PF10592"/>
    </source>
</evidence>
<feature type="domain" description="Abortive phage infection protein C-terminal" evidence="1">
    <location>
        <begin position="59"/>
        <end position="116"/>
    </location>
</feature>
<accession>A0A239BB12</accession>
<dbReference type="Pfam" id="PF10592">
    <property type="entry name" value="AIPR"/>
    <property type="match status" value="1"/>
</dbReference>
<protein>
    <submittedName>
        <fullName evidence="2">AIPR protein</fullName>
    </submittedName>
</protein>
<reference evidence="2 3" key="1">
    <citation type="submission" date="2017-06" db="EMBL/GenBank/DDBJ databases">
        <authorList>
            <person name="Kim H.J."/>
            <person name="Triplett B.A."/>
        </authorList>
    </citation>
    <scope>NUCLEOTIDE SEQUENCE [LARGE SCALE GENOMIC DNA]</scope>
    <source>
        <strain evidence="2 3">DSM 43151</strain>
    </source>
</reference>
<evidence type="ECO:0000313" key="3">
    <source>
        <dbReference type="Proteomes" id="UP000198415"/>
    </source>
</evidence>
<sequence length="137" mass="15702">MRSERFDSVEVRCVTRDELCELYRRASQAVAANFEMPKKLALPRMPGVEQSLFGLLPAVITGIIAATNRQTAVSEEELSVREDFHRSLEQWSAAHPAPHRLWYERRSKQYATRPEVEKTRVVNRGAADPGVRRDVPR</sequence>